<dbReference type="Proteomes" id="UP000014760">
    <property type="component" value="Unassembled WGS sequence"/>
</dbReference>
<dbReference type="Gene3D" id="3.60.10.10">
    <property type="entry name" value="Endonuclease/exonuclease/phosphatase"/>
    <property type="match status" value="1"/>
</dbReference>
<evidence type="ECO:0008006" key="4">
    <source>
        <dbReference type="Google" id="ProtNLM"/>
    </source>
</evidence>
<dbReference type="EMBL" id="AMQN01032619">
    <property type="status" value="NOT_ANNOTATED_CDS"/>
    <property type="molecule type" value="Genomic_DNA"/>
</dbReference>
<dbReference type="SUPFAM" id="SSF56219">
    <property type="entry name" value="DNase I-like"/>
    <property type="match status" value="1"/>
</dbReference>
<reference evidence="3" key="1">
    <citation type="submission" date="2012-12" db="EMBL/GenBank/DDBJ databases">
        <authorList>
            <person name="Hellsten U."/>
            <person name="Grimwood J."/>
            <person name="Chapman J.A."/>
            <person name="Shapiro H."/>
            <person name="Aerts A."/>
            <person name="Otillar R.P."/>
            <person name="Terry A.Y."/>
            <person name="Boore J.L."/>
            <person name="Simakov O."/>
            <person name="Marletaz F."/>
            <person name="Cho S.-J."/>
            <person name="Edsinger-Gonzales E."/>
            <person name="Havlak P."/>
            <person name="Kuo D.-H."/>
            <person name="Larsson T."/>
            <person name="Lv J."/>
            <person name="Arendt D."/>
            <person name="Savage R."/>
            <person name="Osoegawa K."/>
            <person name="de Jong P."/>
            <person name="Lindberg D.R."/>
            <person name="Seaver E.C."/>
            <person name="Weisblat D.A."/>
            <person name="Putnam N.H."/>
            <person name="Grigoriev I.V."/>
            <person name="Rokhsar D.S."/>
        </authorList>
    </citation>
    <scope>NUCLEOTIDE SEQUENCE</scope>
    <source>
        <strain evidence="3">I ESC-2004</strain>
    </source>
</reference>
<feature type="non-terminal residue" evidence="1">
    <location>
        <position position="388"/>
    </location>
</feature>
<dbReference type="EMBL" id="KB311328">
    <property type="protein sequence ID" value="ELT89475.1"/>
    <property type="molecule type" value="Genomic_DNA"/>
</dbReference>
<name>R7T7A5_CAPTE</name>
<evidence type="ECO:0000313" key="2">
    <source>
        <dbReference type="EnsemblMetazoa" id="CapteP190780"/>
    </source>
</evidence>
<dbReference type="HOGENOM" id="CLU_038004_4_0_1"/>
<accession>R7T7A5</accession>
<protein>
    <recommendedName>
        <fullName evidence="4">Endonuclease/exonuclease/phosphatase domain-containing protein</fullName>
    </recommendedName>
</protein>
<gene>
    <name evidence="1" type="ORF">CAPTEDRAFT_190780</name>
</gene>
<dbReference type="InterPro" id="IPR036691">
    <property type="entry name" value="Endo/exonu/phosph_ase_sf"/>
</dbReference>
<sequence length="388" mass="44000">MESNPSVDFVVVGGDFNTDTNRSSYHTRRLKSFCDEEDLLICNDELLKQSDFTFQSSSGHHSVIDHFLLSLNFTDLPSIYSAVRYDGDNLSDYNALTFRASLSVCRSGNPPSGRVINYDPHTVWRKASSDDLLNYRCCLELALQSTELPYSCTSCTSDVCYELISQYYESIAHACISTAKVCIPQSSRLQKRPIAGWSEEVKPYKKRSIFWHRLWKSNGCPRQGEVYKIMKRARAQYKRISPRVVRSQDSIRMGRMADGVLAGRGRNFWDEARLITRAKISPPSFVEGANTEEGINDVFTSKYRDLHNSVPYDVLTMDRFLRDINGRVRSGCSDYCAALHDITPAEVTAAIKKLRPHKGDAKYELSSNHLIHGGPALYKCLAHLFNLM</sequence>
<proteinExistence type="predicted"/>
<evidence type="ECO:0000313" key="1">
    <source>
        <dbReference type="EMBL" id="ELT89475.1"/>
    </source>
</evidence>
<evidence type="ECO:0000313" key="3">
    <source>
        <dbReference type="Proteomes" id="UP000014760"/>
    </source>
</evidence>
<organism evidence="1">
    <name type="scientific">Capitella teleta</name>
    <name type="common">Polychaete worm</name>
    <dbReference type="NCBI Taxonomy" id="283909"/>
    <lineage>
        <taxon>Eukaryota</taxon>
        <taxon>Metazoa</taxon>
        <taxon>Spiralia</taxon>
        <taxon>Lophotrochozoa</taxon>
        <taxon>Annelida</taxon>
        <taxon>Polychaeta</taxon>
        <taxon>Sedentaria</taxon>
        <taxon>Scolecida</taxon>
        <taxon>Capitellidae</taxon>
        <taxon>Capitella</taxon>
    </lineage>
</organism>
<dbReference type="AlphaFoldDB" id="R7T7A5"/>
<reference evidence="1 3" key="2">
    <citation type="journal article" date="2013" name="Nature">
        <title>Insights into bilaterian evolution from three spiralian genomes.</title>
        <authorList>
            <person name="Simakov O."/>
            <person name="Marletaz F."/>
            <person name="Cho S.J."/>
            <person name="Edsinger-Gonzales E."/>
            <person name="Havlak P."/>
            <person name="Hellsten U."/>
            <person name="Kuo D.H."/>
            <person name="Larsson T."/>
            <person name="Lv J."/>
            <person name="Arendt D."/>
            <person name="Savage R."/>
            <person name="Osoegawa K."/>
            <person name="de Jong P."/>
            <person name="Grimwood J."/>
            <person name="Chapman J.A."/>
            <person name="Shapiro H."/>
            <person name="Aerts A."/>
            <person name="Otillar R.P."/>
            <person name="Terry A.Y."/>
            <person name="Boore J.L."/>
            <person name="Grigoriev I.V."/>
            <person name="Lindberg D.R."/>
            <person name="Seaver E.C."/>
            <person name="Weisblat D.A."/>
            <person name="Putnam N.H."/>
            <person name="Rokhsar D.S."/>
        </authorList>
    </citation>
    <scope>NUCLEOTIDE SEQUENCE</scope>
    <source>
        <strain evidence="1 3">I ESC-2004</strain>
    </source>
</reference>
<reference evidence="2" key="3">
    <citation type="submission" date="2015-06" db="UniProtKB">
        <authorList>
            <consortium name="EnsemblMetazoa"/>
        </authorList>
    </citation>
    <scope>IDENTIFICATION</scope>
</reference>
<dbReference type="EnsemblMetazoa" id="CapteT190780">
    <property type="protein sequence ID" value="CapteP190780"/>
    <property type="gene ID" value="CapteG190780"/>
</dbReference>
<keyword evidence="3" id="KW-1185">Reference proteome</keyword>